<dbReference type="Pfam" id="PF00072">
    <property type="entry name" value="Response_reg"/>
    <property type="match status" value="1"/>
</dbReference>
<dbReference type="EMBL" id="JBHTIF010000001">
    <property type="protein sequence ID" value="MFD0724111.1"/>
    <property type="molecule type" value="Genomic_DNA"/>
</dbReference>
<dbReference type="InterPro" id="IPR007891">
    <property type="entry name" value="CHASE3"/>
</dbReference>
<sequence>MSAGTGMGPLAAARRWLAGSMLRKSLAAVALPMLLLVVAVVAIGRLEQQTARAEQDVRRTLQVLSDLHEAHSLLAETAAALRGYRLVRRDAFLDPYRLAEPRLQELLDRLQREITDPVQAARMARVRPLFEEKMQGWRELLAPDLQPDAERRQLIQGKAKLDILRAELRAMREYETSQLERRTRTAQLLRQRNLVITQIATVLAGLGAVAAVMWFTSGLARRARRLAMDASRLGEGEALAPDAHGNDELAQVAMRLADASRLLAERAAETRRAREDAEAANQAKTEFLSRSSHELRTPLNAILGYAQVLEEDLAGRDGHRYAQRIVSAGRHLLGLISELLDIARIEAGRLDLAPEAVDLPTVLGEAVALVQPNADARGVSIAVHADAATVEADPQRLRQVLVNLLSNAIKFNREQGRVEVVSSVAAGRVRIEVRDEGPGVPPERRARLFVPFERLGAERSAVEGTGLGLAVSKHLVEAMGGEVGFDDAPGGGACVWLALPLSSRAPAAAHEAAPARDRAAQTPRHVLSVEDNPSNQALIETLLSRRAGWHLRHADTLAAAREALAAEAPDLVLLDLHLPDGRGEQLIAHMRASGRWARIPVVAVTADATDATLAAARAAGADEVITKPIDVARFHATLARLLA</sequence>
<evidence type="ECO:0000259" key="9">
    <source>
        <dbReference type="PROSITE" id="PS50110"/>
    </source>
</evidence>
<evidence type="ECO:0000256" key="2">
    <source>
        <dbReference type="ARBA" id="ARBA00012438"/>
    </source>
</evidence>
<dbReference type="InterPro" id="IPR011006">
    <property type="entry name" value="CheY-like_superfamily"/>
</dbReference>
<dbReference type="SMART" id="SM00387">
    <property type="entry name" value="HATPase_c"/>
    <property type="match status" value="1"/>
</dbReference>
<keyword evidence="11" id="KW-1185">Reference proteome</keyword>
<keyword evidence="10" id="KW-0067">ATP-binding</keyword>
<dbReference type="InterPro" id="IPR036890">
    <property type="entry name" value="HATPase_C_sf"/>
</dbReference>
<dbReference type="Gene3D" id="1.10.287.130">
    <property type="match status" value="1"/>
</dbReference>
<proteinExistence type="predicted"/>
<dbReference type="SUPFAM" id="SSF55874">
    <property type="entry name" value="ATPase domain of HSP90 chaperone/DNA topoisomerase II/histidine kinase"/>
    <property type="match status" value="1"/>
</dbReference>
<keyword evidence="3 6" id="KW-0597">Phosphoprotein</keyword>
<keyword evidence="7" id="KW-0812">Transmembrane</keyword>
<dbReference type="SMART" id="SM00388">
    <property type="entry name" value="HisKA"/>
    <property type="match status" value="1"/>
</dbReference>
<evidence type="ECO:0000256" key="4">
    <source>
        <dbReference type="ARBA" id="ARBA00022679"/>
    </source>
</evidence>
<evidence type="ECO:0000256" key="5">
    <source>
        <dbReference type="ARBA" id="ARBA00022777"/>
    </source>
</evidence>
<dbReference type="CDD" id="cd00156">
    <property type="entry name" value="REC"/>
    <property type="match status" value="1"/>
</dbReference>
<dbReference type="EC" id="2.7.13.3" evidence="2"/>
<feature type="modified residue" description="4-aspartylphosphate" evidence="6">
    <location>
        <position position="575"/>
    </location>
</feature>
<dbReference type="Pfam" id="PF02518">
    <property type="entry name" value="HATPase_c"/>
    <property type="match status" value="1"/>
</dbReference>
<dbReference type="InterPro" id="IPR001789">
    <property type="entry name" value="Sig_transdc_resp-reg_receiver"/>
</dbReference>
<evidence type="ECO:0000313" key="10">
    <source>
        <dbReference type="EMBL" id="MFD0724111.1"/>
    </source>
</evidence>
<evidence type="ECO:0000313" key="11">
    <source>
        <dbReference type="Proteomes" id="UP001597110"/>
    </source>
</evidence>
<dbReference type="InterPro" id="IPR003661">
    <property type="entry name" value="HisK_dim/P_dom"/>
</dbReference>
<dbReference type="CDD" id="cd00082">
    <property type="entry name" value="HisKA"/>
    <property type="match status" value="1"/>
</dbReference>
<feature type="transmembrane region" description="Helical" evidence="7">
    <location>
        <begin position="194"/>
        <end position="215"/>
    </location>
</feature>
<name>A0ABW2Y888_9GAMM</name>
<comment type="catalytic activity">
    <reaction evidence="1">
        <text>ATP + protein L-histidine = ADP + protein N-phospho-L-histidine.</text>
        <dbReference type="EC" id="2.7.13.3"/>
    </reaction>
</comment>
<reference evidence="11" key="1">
    <citation type="journal article" date="2019" name="Int. J. Syst. Evol. Microbiol.">
        <title>The Global Catalogue of Microorganisms (GCM) 10K type strain sequencing project: providing services to taxonomists for standard genome sequencing and annotation.</title>
        <authorList>
            <consortium name="The Broad Institute Genomics Platform"/>
            <consortium name="The Broad Institute Genome Sequencing Center for Infectious Disease"/>
            <person name="Wu L."/>
            <person name="Ma J."/>
        </authorList>
    </citation>
    <scope>NUCLEOTIDE SEQUENCE [LARGE SCALE GENOMIC DNA]</scope>
    <source>
        <strain evidence="11">CCUG 55585</strain>
    </source>
</reference>
<dbReference type="Gene3D" id="3.30.565.10">
    <property type="entry name" value="Histidine kinase-like ATPase, C-terminal domain"/>
    <property type="match status" value="1"/>
</dbReference>
<accession>A0ABW2Y888</accession>
<dbReference type="Pfam" id="PF05227">
    <property type="entry name" value="CHASE3"/>
    <property type="match status" value="1"/>
</dbReference>
<dbReference type="PRINTS" id="PR00344">
    <property type="entry name" value="BCTRLSENSOR"/>
</dbReference>
<dbReference type="SMART" id="SM00448">
    <property type="entry name" value="REC"/>
    <property type="match status" value="1"/>
</dbReference>
<dbReference type="PANTHER" id="PTHR43047:SF72">
    <property type="entry name" value="OSMOSENSING HISTIDINE PROTEIN KINASE SLN1"/>
    <property type="match status" value="1"/>
</dbReference>
<comment type="caution">
    <text evidence="10">The sequence shown here is derived from an EMBL/GenBank/DDBJ whole genome shotgun (WGS) entry which is preliminary data.</text>
</comment>
<dbReference type="InterPro" id="IPR036097">
    <property type="entry name" value="HisK_dim/P_sf"/>
</dbReference>
<keyword evidence="5" id="KW-0418">Kinase</keyword>
<dbReference type="GO" id="GO:0005524">
    <property type="term" value="F:ATP binding"/>
    <property type="evidence" value="ECO:0007669"/>
    <property type="project" value="UniProtKB-KW"/>
</dbReference>
<dbReference type="InterPro" id="IPR004358">
    <property type="entry name" value="Sig_transdc_His_kin-like_C"/>
</dbReference>
<dbReference type="InterPro" id="IPR005467">
    <property type="entry name" value="His_kinase_dom"/>
</dbReference>
<dbReference type="PANTHER" id="PTHR43047">
    <property type="entry name" value="TWO-COMPONENT HISTIDINE PROTEIN KINASE"/>
    <property type="match status" value="1"/>
</dbReference>
<keyword evidence="7" id="KW-1133">Transmembrane helix</keyword>
<gene>
    <name evidence="10" type="ORF">ACFQ0E_00720</name>
</gene>
<evidence type="ECO:0000256" key="7">
    <source>
        <dbReference type="SAM" id="Phobius"/>
    </source>
</evidence>
<evidence type="ECO:0000256" key="3">
    <source>
        <dbReference type="ARBA" id="ARBA00022553"/>
    </source>
</evidence>
<keyword evidence="10" id="KW-0547">Nucleotide-binding</keyword>
<keyword evidence="4" id="KW-0808">Transferase</keyword>
<dbReference type="RefSeq" id="WP_386821791.1">
    <property type="nucleotide sequence ID" value="NZ_JBHTIF010000001.1"/>
</dbReference>
<protein>
    <recommendedName>
        <fullName evidence="2">histidine kinase</fullName>
        <ecNumber evidence="2">2.7.13.3</ecNumber>
    </recommendedName>
</protein>
<keyword evidence="7" id="KW-0472">Membrane</keyword>
<dbReference type="SUPFAM" id="SSF47384">
    <property type="entry name" value="Homodimeric domain of signal transducing histidine kinase"/>
    <property type="match status" value="1"/>
</dbReference>
<feature type="domain" description="Response regulatory" evidence="9">
    <location>
        <begin position="525"/>
        <end position="642"/>
    </location>
</feature>
<evidence type="ECO:0000256" key="1">
    <source>
        <dbReference type="ARBA" id="ARBA00000085"/>
    </source>
</evidence>
<dbReference type="PROSITE" id="PS50110">
    <property type="entry name" value="RESPONSE_REGULATORY"/>
    <property type="match status" value="1"/>
</dbReference>
<dbReference type="Gene3D" id="3.40.50.2300">
    <property type="match status" value="1"/>
</dbReference>
<feature type="transmembrane region" description="Helical" evidence="7">
    <location>
        <begin position="25"/>
        <end position="44"/>
    </location>
</feature>
<dbReference type="PROSITE" id="PS50109">
    <property type="entry name" value="HIS_KIN"/>
    <property type="match status" value="1"/>
</dbReference>
<evidence type="ECO:0000259" key="8">
    <source>
        <dbReference type="PROSITE" id="PS50109"/>
    </source>
</evidence>
<evidence type="ECO:0000256" key="6">
    <source>
        <dbReference type="PROSITE-ProRule" id="PRU00169"/>
    </source>
</evidence>
<dbReference type="SUPFAM" id="SSF52172">
    <property type="entry name" value="CheY-like"/>
    <property type="match status" value="1"/>
</dbReference>
<dbReference type="Pfam" id="PF00512">
    <property type="entry name" value="HisKA"/>
    <property type="match status" value="1"/>
</dbReference>
<dbReference type="Proteomes" id="UP001597110">
    <property type="component" value="Unassembled WGS sequence"/>
</dbReference>
<dbReference type="InterPro" id="IPR003594">
    <property type="entry name" value="HATPase_dom"/>
</dbReference>
<organism evidence="10 11">
    <name type="scientific">Lysobacter brunescens</name>
    <dbReference type="NCBI Taxonomy" id="262323"/>
    <lineage>
        <taxon>Bacteria</taxon>
        <taxon>Pseudomonadati</taxon>
        <taxon>Pseudomonadota</taxon>
        <taxon>Gammaproteobacteria</taxon>
        <taxon>Lysobacterales</taxon>
        <taxon>Lysobacteraceae</taxon>
        <taxon>Lysobacter</taxon>
    </lineage>
</organism>
<feature type="domain" description="Histidine kinase" evidence="8">
    <location>
        <begin position="290"/>
        <end position="503"/>
    </location>
</feature>